<dbReference type="EMBL" id="BOOR01000076">
    <property type="protein sequence ID" value="GII59025.1"/>
    <property type="molecule type" value="Genomic_DNA"/>
</dbReference>
<dbReference type="PANTHER" id="PTHR33908:SF3">
    <property type="entry name" value="UNDECAPRENYL PHOSPHATE-ALPHA-4-AMINO-4-DEOXY-L-ARABINOSE ARABINOSYL TRANSFERASE"/>
    <property type="match status" value="1"/>
</dbReference>
<gene>
    <name evidence="11" type="ORF">Pth03_74140</name>
</gene>
<evidence type="ECO:0000259" key="10">
    <source>
        <dbReference type="Pfam" id="PF13231"/>
    </source>
</evidence>
<evidence type="ECO:0000256" key="2">
    <source>
        <dbReference type="ARBA" id="ARBA00022475"/>
    </source>
</evidence>
<dbReference type="Proteomes" id="UP000605992">
    <property type="component" value="Unassembled WGS sequence"/>
</dbReference>
<name>A0A8J4DEZ9_9ACTN</name>
<evidence type="ECO:0000313" key="11">
    <source>
        <dbReference type="EMBL" id="GII59025.1"/>
    </source>
</evidence>
<keyword evidence="6 9" id="KW-1133">Transmembrane helix</keyword>
<feature type="transmembrane region" description="Helical" evidence="9">
    <location>
        <begin position="29"/>
        <end position="47"/>
    </location>
</feature>
<evidence type="ECO:0000256" key="7">
    <source>
        <dbReference type="ARBA" id="ARBA00023136"/>
    </source>
</evidence>
<reference evidence="11" key="1">
    <citation type="submission" date="2021-01" db="EMBL/GenBank/DDBJ databases">
        <title>Whole genome shotgun sequence of Planotetraspora thailandica NBRC 104271.</title>
        <authorList>
            <person name="Komaki H."/>
            <person name="Tamura T."/>
        </authorList>
    </citation>
    <scope>NUCLEOTIDE SEQUENCE</scope>
    <source>
        <strain evidence="11">NBRC 104271</strain>
    </source>
</reference>
<evidence type="ECO:0000256" key="5">
    <source>
        <dbReference type="ARBA" id="ARBA00022692"/>
    </source>
</evidence>
<evidence type="ECO:0000313" key="12">
    <source>
        <dbReference type="Proteomes" id="UP000605992"/>
    </source>
</evidence>
<evidence type="ECO:0000256" key="3">
    <source>
        <dbReference type="ARBA" id="ARBA00022676"/>
    </source>
</evidence>
<feature type="transmembrane region" description="Helical" evidence="9">
    <location>
        <begin position="180"/>
        <end position="202"/>
    </location>
</feature>
<feature type="transmembrane region" description="Helical" evidence="9">
    <location>
        <begin position="155"/>
        <end position="173"/>
    </location>
</feature>
<keyword evidence="3 11" id="KW-0328">Glycosyltransferase</keyword>
<evidence type="ECO:0000256" key="9">
    <source>
        <dbReference type="SAM" id="Phobius"/>
    </source>
</evidence>
<dbReference type="AlphaFoldDB" id="A0A8J4DEZ9"/>
<keyword evidence="5 9" id="KW-0812">Transmembrane</keyword>
<evidence type="ECO:0000256" key="8">
    <source>
        <dbReference type="SAM" id="MobiDB-lite"/>
    </source>
</evidence>
<evidence type="ECO:0000256" key="4">
    <source>
        <dbReference type="ARBA" id="ARBA00022679"/>
    </source>
</evidence>
<proteinExistence type="predicted"/>
<feature type="transmembrane region" description="Helical" evidence="9">
    <location>
        <begin position="222"/>
        <end position="240"/>
    </location>
</feature>
<feature type="compositionally biased region" description="Low complexity" evidence="8">
    <location>
        <begin position="7"/>
        <end position="22"/>
    </location>
</feature>
<feature type="region of interest" description="Disordered" evidence="8">
    <location>
        <begin position="1"/>
        <end position="22"/>
    </location>
</feature>
<keyword evidence="4" id="KW-0808">Transferase</keyword>
<dbReference type="GO" id="GO:0016763">
    <property type="term" value="F:pentosyltransferase activity"/>
    <property type="evidence" value="ECO:0007669"/>
    <property type="project" value="TreeGrafter"/>
</dbReference>
<evidence type="ECO:0000256" key="1">
    <source>
        <dbReference type="ARBA" id="ARBA00004651"/>
    </source>
</evidence>
<feature type="transmembrane region" description="Helical" evidence="9">
    <location>
        <begin position="106"/>
        <end position="124"/>
    </location>
</feature>
<feature type="transmembrane region" description="Helical" evidence="9">
    <location>
        <begin position="261"/>
        <end position="284"/>
    </location>
</feature>
<organism evidence="11 12">
    <name type="scientific">Planotetraspora thailandica</name>
    <dbReference type="NCBI Taxonomy" id="487172"/>
    <lineage>
        <taxon>Bacteria</taxon>
        <taxon>Bacillati</taxon>
        <taxon>Actinomycetota</taxon>
        <taxon>Actinomycetes</taxon>
        <taxon>Streptosporangiales</taxon>
        <taxon>Streptosporangiaceae</taxon>
        <taxon>Planotetraspora</taxon>
    </lineage>
</organism>
<feature type="transmembrane region" description="Helical" evidence="9">
    <location>
        <begin position="373"/>
        <end position="392"/>
    </location>
</feature>
<sequence length="530" mass="56982">MHTQSVGPASSEIESGSAAEGPSPWPGRLTLVAPAVIALVAGFWGLARGSMWNDEATSYIVAARALPDLWRTLGHIDAVHGFYYLLLHPLASITSDPATNEILLRLPSVLATGVAAAGVAAIAQRTASLRAGLFSGLAYATTPVVSFYAQEARSYALVSAAVVLSTLLLVEASRRTERRWWVLYALATALACLLNLFAGLVLVAHATTLVLTRQRAAVLRRWALACLAVAVAIAPLAWICSRQTQQVAWLPKPHWETVQELITRFAGSGVLLVLILALALAAFLPKRLTGKPRIGHHAVPTATVGTDRRIALPAVAAPLAVLPPSLLLLVSQVKPFYQDRYILYAICGIALLTGAGLHNLAGVLERSRALRPLSVLAASALLLATAALALPAQKEVRRTDSRNDDIAAAARVIHDNAHSGDAVLFLPSGGRIVAETYPKDFADVRDIALMRSGAEVGRLSAKEQPADQIITTLEHMPRVWVIRRSHLTDSRFTAPQDRAKLSTLHDHYQQAEAIRVHGYLIRLFVRKPTS</sequence>
<keyword evidence="2" id="KW-1003">Cell membrane</keyword>
<evidence type="ECO:0000256" key="6">
    <source>
        <dbReference type="ARBA" id="ARBA00022989"/>
    </source>
</evidence>
<feature type="domain" description="Glycosyltransferase RgtA/B/C/D-like" evidence="10">
    <location>
        <begin position="100"/>
        <end position="238"/>
    </location>
</feature>
<accession>A0A8J4DEZ9</accession>
<dbReference type="GO" id="GO:0005886">
    <property type="term" value="C:plasma membrane"/>
    <property type="evidence" value="ECO:0007669"/>
    <property type="project" value="UniProtKB-SubCell"/>
</dbReference>
<keyword evidence="12" id="KW-1185">Reference proteome</keyword>
<dbReference type="InterPro" id="IPR038731">
    <property type="entry name" value="RgtA/B/C-like"/>
</dbReference>
<dbReference type="RefSeq" id="WP_203949106.1">
    <property type="nucleotide sequence ID" value="NZ_BOOR01000076.1"/>
</dbReference>
<dbReference type="PANTHER" id="PTHR33908">
    <property type="entry name" value="MANNOSYLTRANSFERASE YKCB-RELATED"/>
    <property type="match status" value="1"/>
</dbReference>
<dbReference type="GO" id="GO:0010041">
    <property type="term" value="P:response to iron(III) ion"/>
    <property type="evidence" value="ECO:0007669"/>
    <property type="project" value="TreeGrafter"/>
</dbReference>
<protein>
    <submittedName>
        <fullName evidence="11">Mannosyltransferase</fullName>
    </submittedName>
</protein>
<keyword evidence="7 9" id="KW-0472">Membrane</keyword>
<dbReference type="GO" id="GO:0009103">
    <property type="term" value="P:lipopolysaccharide biosynthetic process"/>
    <property type="evidence" value="ECO:0007669"/>
    <property type="project" value="UniProtKB-ARBA"/>
</dbReference>
<feature type="transmembrane region" description="Helical" evidence="9">
    <location>
        <begin position="310"/>
        <end position="329"/>
    </location>
</feature>
<feature type="transmembrane region" description="Helical" evidence="9">
    <location>
        <begin position="341"/>
        <end position="361"/>
    </location>
</feature>
<comment type="subcellular location">
    <subcellularLocation>
        <location evidence="1">Cell membrane</location>
        <topology evidence="1">Multi-pass membrane protein</topology>
    </subcellularLocation>
</comment>
<dbReference type="InterPro" id="IPR050297">
    <property type="entry name" value="LipidA_mod_glycosyltrf_83"/>
</dbReference>
<comment type="caution">
    <text evidence="11">The sequence shown here is derived from an EMBL/GenBank/DDBJ whole genome shotgun (WGS) entry which is preliminary data.</text>
</comment>
<dbReference type="Pfam" id="PF13231">
    <property type="entry name" value="PMT_2"/>
    <property type="match status" value="1"/>
</dbReference>